<evidence type="ECO:0000256" key="14">
    <source>
        <dbReference type="PIRNR" id="PIRNR006337"/>
    </source>
</evidence>
<dbReference type="PANTHER" id="PTHR43002">
    <property type="entry name" value="GLYCOGEN DEBRANCHING ENZYME"/>
    <property type="match status" value="1"/>
</dbReference>
<comment type="catalytic activity">
    <reaction evidence="12 14">
        <text>hydrolysis of (1-&gt;4)-alpha-D-glucosidic linkage in 4-alpha-D-[(1-&gt;4)-alpha-D-glucanosyl]n trehalose to yield trehalose and (1-&gt;4)-alpha-D-glucan.</text>
        <dbReference type="EC" id="3.2.1.141"/>
    </reaction>
</comment>
<dbReference type="PIRSF" id="PIRSF006337">
    <property type="entry name" value="Trehalose_TreZ"/>
    <property type="match status" value="1"/>
</dbReference>
<evidence type="ECO:0000313" key="18">
    <source>
        <dbReference type="Proteomes" id="UP000247536"/>
    </source>
</evidence>
<dbReference type="SMART" id="SM00642">
    <property type="entry name" value="Aamy"/>
    <property type="match status" value="1"/>
</dbReference>
<protein>
    <recommendedName>
        <fullName evidence="5 13">Malto-oligosyltrehalose trehalohydrolase</fullName>
        <shortName evidence="14">MTHase</shortName>
        <ecNumber evidence="4 13">3.2.1.141</ecNumber>
    </recommendedName>
    <alternativeName>
        <fullName evidence="11 14">4-alpha-D-((1-&gt;4)-alpha-D-glucano)trehalose trehalohydrolase</fullName>
    </alternativeName>
    <alternativeName>
        <fullName evidence="10 14">Maltooligosyl trehalose trehalohydrolase</fullName>
    </alternativeName>
</protein>
<evidence type="ECO:0000256" key="1">
    <source>
        <dbReference type="ARBA" id="ARBA00004496"/>
    </source>
</evidence>
<dbReference type="InterPro" id="IPR044901">
    <property type="entry name" value="Trehalose_TreZ_E-set_sf"/>
</dbReference>
<gene>
    <name evidence="17" type="primary">treZ</name>
    <name evidence="17" type="ORF">DMY87_04165</name>
</gene>
<comment type="caution">
    <text evidence="17">The sequence shown here is derived from an EMBL/GenBank/DDBJ whole genome shotgun (WGS) entry which is preliminary data.</text>
</comment>
<feature type="compositionally biased region" description="Polar residues" evidence="15">
    <location>
        <begin position="1"/>
        <end position="19"/>
    </location>
</feature>
<dbReference type="InterPro" id="IPR013780">
    <property type="entry name" value="Glyco_hydro_b"/>
</dbReference>
<evidence type="ECO:0000256" key="8">
    <source>
        <dbReference type="ARBA" id="ARBA00023277"/>
    </source>
</evidence>
<evidence type="ECO:0000256" key="3">
    <source>
        <dbReference type="ARBA" id="ARBA00008061"/>
    </source>
</evidence>
<evidence type="ECO:0000256" key="7">
    <source>
        <dbReference type="ARBA" id="ARBA00022801"/>
    </source>
</evidence>
<dbReference type="InterPro" id="IPR013783">
    <property type="entry name" value="Ig-like_fold"/>
</dbReference>
<dbReference type="InterPro" id="IPR017853">
    <property type="entry name" value="GH"/>
</dbReference>
<comment type="pathway">
    <text evidence="2 14">Glycan biosynthesis; trehalose biosynthesis.</text>
</comment>
<dbReference type="SUPFAM" id="SSF81296">
    <property type="entry name" value="E set domains"/>
    <property type="match status" value="1"/>
</dbReference>
<dbReference type="CDD" id="cd11325">
    <property type="entry name" value="AmyAc_GTHase"/>
    <property type="match status" value="1"/>
</dbReference>
<sequence length="614" mass="68620">MNVAQRPTANGGRSQSRVSPKSWGAECTAAGEVRFRIWAPSLTALTLRLADKDMPMSRTFDGWFELSASNVAPGTPYAYVLPDGLVVPDPAGRALKDDVHGPSLVIDPTAYRWRDGQWQGRPWREAVVYELHVGTFTAEGTFTAAAEKLADLAEAGISVVELMPVAAFGGTRGWGYDGVLLHTPHPSYGTPDDMKAFIDHAHELGLMVMLDVVYNHFGIDGNYLSVYAPEMMHEEGTPWGPTIDFERKPSRDFVIENALYWLEEFHLDGLRFDAADQIRDETSTTHILEELALAVRERLTGRHVHLVLEDARGITRFHERDKDNSVRFYDGVWNDGYHHLIHAWATGEHGGHYKPFARDFWPRIGKTLASGFALQGETIEGRGDEIFGEPSGHLPPVTFVNFIQNHDQVGNRVGGDRLWAQIDKGLRERLMAILLLSPQIPLVFMGDEFASRSRFFFFSDYPEELQQNTPDDRLQQARDFGAGDDVTVDDVPDPNGPETFRMSKLDWEEMNTSNGREARAYFKTLVGKRRDHLMPLLENIGGDTGQVLKAQDGILAVDWQLGETLWQLRANFTDVPVKIPPVRGQVIHVLPGSAETGVLELAELSPQGLIFVRG</sequence>
<name>A0ABX5NWL7_9HYPH</name>
<evidence type="ECO:0000256" key="6">
    <source>
        <dbReference type="ARBA" id="ARBA00022490"/>
    </source>
</evidence>
<evidence type="ECO:0000256" key="5">
    <source>
        <dbReference type="ARBA" id="ARBA00015938"/>
    </source>
</evidence>
<keyword evidence="9 14" id="KW-0326">Glycosidase</keyword>
<dbReference type="Gene3D" id="3.20.20.80">
    <property type="entry name" value="Glycosidases"/>
    <property type="match status" value="1"/>
</dbReference>
<organism evidence="17 18">
    <name type="scientific">Rhizobium wuzhouense</name>
    <dbReference type="NCBI Taxonomy" id="1986026"/>
    <lineage>
        <taxon>Bacteria</taxon>
        <taxon>Pseudomonadati</taxon>
        <taxon>Pseudomonadota</taxon>
        <taxon>Alphaproteobacteria</taxon>
        <taxon>Hyphomicrobiales</taxon>
        <taxon>Rhizobiaceae</taxon>
        <taxon>Rhizobium/Agrobacterium group</taxon>
        <taxon>Rhizobium</taxon>
    </lineage>
</organism>
<dbReference type="Gene3D" id="1.10.10.760">
    <property type="entry name" value="E-set domains of sugar-utilizing enzymes"/>
    <property type="match status" value="1"/>
</dbReference>
<proteinExistence type="inferred from homology"/>
<dbReference type="Proteomes" id="UP000247536">
    <property type="component" value="Unassembled WGS sequence"/>
</dbReference>
<reference evidence="17 18" key="1">
    <citation type="submission" date="2018-06" db="EMBL/GenBank/DDBJ databases">
        <title>Rhizobium wuzhouense sp. nov., isolated from roots of Oryza officinalis.</title>
        <authorList>
            <person name="Yuan T."/>
        </authorList>
    </citation>
    <scope>NUCLEOTIDE SEQUENCE [LARGE SCALE GENOMIC DNA]</scope>
    <source>
        <strain evidence="17 18">W44</strain>
    </source>
</reference>
<evidence type="ECO:0000256" key="12">
    <source>
        <dbReference type="ARBA" id="ARBA00034013"/>
    </source>
</evidence>
<evidence type="ECO:0000256" key="15">
    <source>
        <dbReference type="SAM" id="MobiDB-lite"/>
    </source>
</evidence>
<evidence type="ECO:0000256" key="10">
    <source>
        <dbReference type="ARBA" id="ARBA00032057"/>
    </source>
</evidence>
<evidence type="ECO:0000256" key="13">
    <source>
        <dbReference type="NCBIfam" id="TIGR02402"/>
    </source>
</evidence>
<dbReference type="InterPro" id="IPR012768">
    <property type="entry name" value="Trehalose_TreZ"/>
</dbReference>
<evidence type="ECO:0000256" key="4">
    <source>
        <dbReference type="ARBA" id="ARBA00012268"/>
    </source>
</evidence>
<dbReference type="RefSeq" id="WP_110789986.1">
    <property type="nucleotide sequence ID" value="NZ_QJRY01000001.1"/>
</dbReference>
<evidence type="ECO:0000256" key="11">
    <source>
        <dbReference type="ARBA" id="ARBA00033284"/>
    </source>
</evidence>
<evidence type="ECO:0000256" key="9">
    <source>
        <dbReference type="ARBA" id="ARBA00023295"/>
    </source>
</evidence>
<comment type="similarity">
    <text evidence="3 14">Belongs to the glycosyl hydrolase 13 family.</text>
</comment>
<keyword evidence="6" id="KW-0963">Cytoplasm</keyword>
<dbReference type="CDD" id="cd02853">
    <property type="entry name" value="E_set_MTHase_like_N"/>
    <property type="match status" value="1"/>
</dbReference>
<dbReference type="Pfam" id="PF00128">
    <property type="entry name" value="Alpha-amylase"/>
    <property type="match status" value="1"/>
</dbReference>
<dbReference type="EC" id="3.2.1.141" evidence="4 13"/>
<comment type="subcellular location">
    <subcellularLocation>
        <location evidence="1">Cytoplasm</location>
    </subcellularLocation>
</comment>
<dbReference type="Gene3D" id="2.60.40.10">
    <property type="entry name" value="Immunoglobulins"/>
    <property type="match status" value="1"/>
</dbReference>
<dbReference type="Gene3D" id="2.60.40.1180">
    <property type="entry name" value="Golgi alpha-mannosidase II"/>
    <property type="match status" value="1"/>
</dbReference>
<evidence type="ECO:0000313" key="17">
    <source>
        <dbReference type="EMBL" id="PYB77557.1"/>
    </source>
</evidence>
<evidence type="ECO:0000259" key="16">
    <source>
        <dbReference type="SMART" id="SM00642"/>
    </source>
</evidence>
<feature type="region of interest" description="Disordered" evidence="15">
    <location>
        <begin position="1"/>
        <end position="23"/>
    </location>
</feature>
<dbReference type="NCBIfam" id="TIGR02402">
    <property type="entry name" value="trehalose_TreZ"/>
    <property type="match status" value="1"/>
</dbReference>
<keyword evidence="7 14" id="KW-0378">Hydrolase</keyword>
<keyword evidence="18" id="KW-1185">Reference proteome</keyword>
<feature type="domain" description="Glycosyl hydrolase family 13 catalytic" evidence="16">
    <location>
        <begin position="130"/>
        <end position="478"/>
    </location>
</feature>
<dbReference type="EMBL" id="QJRY01000001">
    <property type="protein sequence ID" value="PYB77557.1"/>
    <property type="molecule type" value="Genomic_DNA"/>
</dbReference>
<dbReference type="InterPro" id="IPR006047">
    <property type="entry name" value="GH13_cat_dom"/>
</dbReference>
<dbReference type="InterPro" id="IPR014756">
    <property type="entry name" value="Ig_E-set"/>
</dbReference>
<accession>A0ABX5NWL7</accession>
<keyword evidence="8" id="KW-0119">Carbohydrate metabolism</keyword>
<evidence type="ECO:0000256" key="2">
    <source>
        <dbReference type="ARBA" id="ARBA00005199"/>
    </source>
</evidence>
<dbReference type="SUPFAM" id="SSF51445">
    <property type="entry name" value="(Trans)glycosidases"/>
    <property type="match status" value="1"/>
</dbReference>